<reference evidence="2 3" key="2">
    <citation type="submission" date="2013-02" db="EMBL/GenBank/DDBJ databases">
        <title>The Genome Sequence of Plasmodium falciparum NF135/5.C10.</title>
        <authorList>
            <consortium name="The Broad Institute Genome Sequencing Platform"/>
            <consortium name="The Broad Institute Genome Sequencing Center for Infectious Disease"/>
            <person name="Neafsey D."/>
            <person name="Cheeseman I."/>
            <person name="Volkman S."/>
            <person name="Adams J."/>
            <person name="Walker B."/>
            <person name="Young S.K."/>
            <person name="Zeng Q."/>
            <person name="Gargeya S."/>
            <person name="Fitzgerald M."/>
            <person name="Haas B."/>
            <person name="Abouelleil A."/>
            <person name="Alvarado L."/>
            <person name="Arachchi H.M."/>
            <person name="Berlin A.M."/>
            <person name="Chapman S.B."/>
            <person name="Dewar J."/>
            <person name="Goldberg J."/>
            <person name="Griggs A."/>
            <person name="Gujja S."/>
            <person name="Hansen M."/>
            <person name="Howarth C."/>
            <person name="Imamovic A."/>
            <person name="Larimer J."/>
            <person name="McCowan C."/>
            <person name="Murphy C."/>
            <person name="Neiman D."/>
            <person name="Pearson M."/>
            <person name="Priest M."/>
            <person name="Roberts A."/>
            <person name="Saif S."/>
            <person name="Shea T."/>
            <person name="Sisk P."/>
            <person name="Sykes S."/>
            <person name="Wortman J."/>
            <person name="Nusbaum C."/>
            <person name="Birren B."/>
        </authorList>
    </citation>
    <scope>NUCLEOTIDE SEQUENCE [LARGE SCALE GENOMIC DNA]</scope>
    <source>
        <strain evidence="2 3">NF135/5.C10</strain>
    </source>
</reference>
<feature type="domain" description="S1 motif" evidence="1">
    <location>
        <begin position="56"/>
        <end position="132"/>
    </location>
</feature>
<proteinExistence type="predicted"/>
<sequence length="194" mass="23386">MTYQQNIYKHKKNEEKIDEIKEKLGLQFQLNKDSQDLMYIKEENKKKKLKKITDFKIEDEVNGTVKFINEEGAYIDIGCKTLAFLNLGHYNKDPNNFLNNRKKKKIEINDYIKNLKIRKIDILNNRIEVSVYDMQGEACLRILNQQETLREQNKYIPCSSFITHNYHMINYIKKYNELKKKKKMYTIYLKKINS</sequence>
<dbReference type="AlphaFoldDB" id="W4IK57"/>
<dbReference type="Gene3D" id="2.40.50.140">
    <property type="entry name" value="Nucleic acid-binding proteins"/>
    <property type="match status" value="1"/>
</dbReference>
<evidence type="ECO:0000313" key="3">
    <source>
        <dbReference type="Proteomes" id="UP000019114"/>
    </source>
</evidence>
<dbReference type="GO" id="GO:0003676">
    <property type="term" value="F:nucleic acid binding"/>
    <property type="evidence" value="ECO:0007669"/>
    <property type="project" value="InterPro"/>
</dbReference>
<dbReference type="SUPFAM" id="SSF50249">
    <property type="entry name" value="Nucleic acid-binding proteins"/>
    <property type="match status" value="1"/>
</dbReference>
<gene>
    <name evidence="2" type="ORF">PFNF135_02341</name>
</gene>
<accession>W4IK57</accession>
<reference evidence="2 3" key="1">
    <citation type="submission" date="2013-02" db="EMBL/GenBank/DDBJ databases">
        <title>The Genome Annotation of Plasmodium falciparum NF135/5.C10.</title>
        <authorList>
            <consortium name="The Broad Institute Genome Sequencing Platform"/>
            <consortium name="The Broad Institute Genome Sequencing Center for Infectious Disease"/>
            <person name="Neafsey D."/>
            <person name="Hoffman S."/>
            <person name="Volkman S."/>
            <person name="Rosenthal P."/>
            <person name="Walker B."/>
            <person name="Young S.K."/>
            <person name="Zeng Q."/>
            <person name="Gargeya S."/>
            <person name="Fitzgerald M."/>
            <person name="Haas B."/>
            <person name="Abouelleil A."/>
            <person name="Allen A.W."/>
            <person name="Alvarado L."/>
            <person name="Arachchi H.M."/>
            <person name="Berlin A.M."/>
            <person name="Chapman S.B."/>
            <person name="Gainer-Dewar J."/>
            <person name="Goldberg J."/>
            <person name="Griggs A."/>
            <person name="Gujja S."/>
            <person name="Hansen M."/>
            <person name="Howarth C."/>
            <person name="Imamovic A."/>
            <person name="Ireland A."/>
            <person name="Larimer J."/>
            <person name="McCowan C."/>
            <person name="Murphy C."/>
            <person name="Pearson M."/>
            <person name="Poon T.W."/>
            <person name="Priest M."/>
            <person name="Roberts A."/>
            <person name="Saif S."/>
            <person name="Shea T."/>
            <person name="Sisk P."/>
            <person name="Sykes S."/>
            <person name="Wortman J."/>
            <person name="Nusbaum C."/>
            <person name="Birren B."/>
        </authorList>
    </citation>
    <scope>NUCLEOTIDE SEQUENCE [LARGE SCALE GENOMIC DNA]</scope>
    <source>
        <strain evidence="2 3">NF135/5.C10</strain>
    </source>
</reference>
<dbReference type="SMART" id="SM00316">
    <property type="entry name" value="S1"/>
    <property type="match status" value="1"/>
</dbReference>
<dbReference type="InterPro" id="IPR012340">
    <property type="entry name" value="NA-bd_OB-fold"/>
</dbReference>
<dbReference type="EMBL" id="KI926044">
    <property type="protein sequence ID" value="ETW43429.1"/>
    <property type="molecule type" value="Genomic_DNA"/>
</dbReference>
<dbReference type="Proteomes" id="UP000019114">
    <property type="component" value="Unassembled WGS sequence"/>
</dbReference>
<evidence type="ECO:0000313" key="2">
    <source>
        <dbReference type="EMBL" id="ETW43429.1"/>
    </source>
</evidence>
<protein>
    <recommendedName>
        <fullName evidence="1">S1 motif domain-containing protein</fullName>
    </recommendedName>
</protein>
<name>W4IK57_PLAFA</name>
<dbReference type="InterPro" id="IPR003029">
    <property type="entry name" value="S1_domain"/>
</dbReference>
<organism evidence="2 3">
    <name type="scientific">Plasmodium falciparum NF135/5.C10</name>
    <dbReference type="NCBI Taxonomy" id="1036726"/>
    <lineage>
        <taxon>Eukaryota</taxon>
        <taxon>Sar</taxon>
        <taxon>Alveolata</taxon>
        <taxon>Apicomplexa</taxon>
        <taxon>Aconoidasida</taxon>
        <taxon>Haemosporida</taxon>
        <taxon>Plasmodiidae</taxon>
        <taxon>Plasmodium</taxon>
        <taxon>Plasmodium (Laverania)</taxon>
    </lineage>
</organism>
<evidence type="ECO:0000259" key="1">
    <source>
        <dbReference type="SMART" id="SM00316"/>
    </source>
</evidence>